<name>A0A1V8TKG0_9PEZI</name>
<comment type="caution">
    <text evidence="2">The sequence shown here is derived from an EMBL/GenBank/DDBJ whole genome shotgun (WGS) entry which is preliminary data.</text>
</comment>
<proteinExistence type="predicted"/>
<protein>
    <submittedName>
        <fullName evidence="2">Uncharacterized protein</fullName>
    </submittedName>
</protein>
<evidence type="ECO:0000313" key="3">
    <source>
        <dbReference type="Proteomes" id="UP000192596"/>
    </source>
</evidence>
<feature type="region of interest" description="Disordered" evidence="1">
    <location>
        <begin position="1"/>
        <end position="31"/>
    </location>
</feature>
<evidence type="ECO:0000256" key="1">
    <source>
        <dbReference type="SAM" id="MobiDB-lite"/>
    </source>
</evidence>
<organism evidence="2 3">
    <name type="scientific">Cryoendolithus antarcticus</name>
    <dbReference type="NCBI Taxonomy" id="1507870"/>
    <lineage>
        <taxon>Eukaryota</taxon>
        <taxon>Fungi</taxon>
        <taxon>Dikarya</taxon>
        <taxon>Ascomycota</taxon>
        <taxon>Pezizomycotina</taxon>
        <taxon>Dothideomycetes</taxon>
        <taxon>Dothideomycetidae</taxon>
        <taxon>Cladosporiales</taxon>
        <taxon>Cladosporiaceae</taxon>
        <taxon>Cryoendolithus</taxon>
    </lineage>
</organism>
<evidence type="ECO:0000313" key="2">
    <source>
        <dbReference type="EMBL" id="OQO11794.1"/>
    </source>
</evidence>
<dbReference type="Proteomes" id="UP000192596">
    <property type="component" value="Unassembled WGS sequence"/>
</dbReference>
<gene>
    <name evidence="2" type="ORF">B0A48_03521</name>
</gene>
<dbReference type="AlphaFoldDB" id="A0A1V8TKG0"/>
<accession>A0A1V8TKG0</accession>
<dbReference type="InParanoid" id="A0A1V8TKG0"/>
<keyword evidence="3" id="KW-1185">Reference proteome</keyword>
<sequence length="183" mass="20168">MVDHDDIRQRHRVQASREGIHNSSIHDSSKTVPALVEEASWQSSQGQDEEAETLMRSAIGLAIIDAFHEALVSREDYAASRSIHGVPQGTTGLREAARRRLYGLWWSARRSQRNAIDRNGRSAVTVPGARQRSIMSGGRSMYELSQGAQGFQADSRTILTNGAGLHMLMPVQPAHTTILDIVN</sequence>
<reference evidence="3" key="1">
    <citation type="submission" date="2017-03" db="EMBL/GenBank/DDBJ databases">
        <title>Genomes of endolithic fungi from Antarctica.</title>
        <authorList>
            <person name="Coleine C."/>
            <person name="Masonjones S."/>
            <person name="Stajich J.E."/>
        </authorList>
    </citation>
    <scope>NUCLEOTIDE SEQUENCE [LARGE SCALE GENOMIC DNA]</scope>
    <source>
        <strain evidence="3">CCFEE 5527</strain>
    </source>
</reference>
<dbReference type="EMBL" id="NAJO01000006">
    <property type="protein sequence ID" value="OQO11794.1"/>
    <property type="molecule type" value="Genomic_DNA"/>
</dbReference>